<evidence type="ECO:0000313" key="1">
    <source>
        <dbReference type="EMBL" id="TVS86605.1"/>
    </source>
</evidence>
<gene>
    <name evidence="1" type="ORF">FPZ47_17615</name>
</gene>
<proteinExistence type="predicted"/>
<sequence>MTNDRQPDLDHLRCELLDRVYAHPFDDWSPDLLRAMIALFDLNGVTPETRHHFRPYLVR</sequence>
<dbReference type="Proteomes" id="UP000320513">
    <property type="component" value="Unassembled WGS sequence"/>
</dbReference>
<dbReference type="RefSeq" id="WP_144956704.1">
    <property type="nucleotide sequence ID" value="NZ_VMQU01000079.1"/>
</dbReference>
<dbReference type="EMBL" id="VMQU01000079">
    <property type="protein sequence ID" value="TVS86605.1"/>
    <property type="molecule type" value="Genomic_DNA"/>
</dbReference>
<dbReference type="OrthoDB" id="4735659at2"/>
<evidence type="ECO:0000313" key="2">
    <source>
        <dbReference type="Proteomes" id="UP000320513"/>
    </source>
</evidence>
<protein>
    <submittedName>
        <fullName evidence="1">Uncharacterized protein</fullName>
    </submittedName>
</protein>
<name>A0A557XLE5_9MYCO</name>
<comment type="caution">
    <text evidence="1">The sequence shown here is derived from an EMBL/GenBank/DDBJ whole genome shotgun (WGS) entry which is preliminary data.</text>
</comment>
<dbReference type="AlphaFoldDB" id="A0A557XLE5"/>
<accession>A0A557XLE5</accession>
<organism evidence="1 2">
    <name type="scientific">Mycobacterium helveticum</name>
    <dbReference type="NCBI Taxonomy" id="2592811"/>
    <lineage>
        <taxon>Bacteria</taxon>
        <taxon>Bacillati</taxon>
        <taxon>Actinomycetota</taxon>
        <taxon>Actinomycetes</taxon>
        <taxon>Mycobacteriales</taxon>
        <taxon>Mycobacteriaceae</taxon>
        <taxon>Mycobacterium</taxon>
    </lineage>
</organism>
<reference evidence="1 2" key="1">
    <citation type="submission" date="2019-07" db="EMBL/GenBank/DDBJ databases">
        <title>New Mycobacterium species.</title>
        <authorList>
            <person name="Tortoli E."/>
            <person name="Ghielmetti G."/>
            <person name="Friedel U."/>
            <person name="Trovato A."/>
        </authorList>
    </citation>
    <scope>NUCLEOTIDE SEQUENCE [LARGE SCALE GENOMIC DNA]</scope>
    <source>
        <strain evidence="1 2">16-83</strain>
    </source>
</reference>
<keyword evidence="2" id="KW-1185">Reference proteome</keyword>